<reference evidence="2" key="1">
    <citation type="journal article" date="2020" name="Plants (Basel)">
        <title>Evolutionary Trends in the Mitochondrial Genome of Archaeplastida: How Does the GC Bias Affect the Transition from Water to Land?</title>
        <authorList>
            <person name="Pedrola-Monfort J."/>
            <person name="Lazaro-Gimeno D."/>
            <person name="Boluda C.G."/>
            <person name="Pedrola L."/>
            <person name="Garmendia A."/>
            <person name="Soler C."/>
            <person name="Soriano J.M."/>
        </authorList>
    </citation>
    <scope>NUCLEOTIDE SEQUENCE</scope>
</reference>
<protein>
    <submittedName>
        <fullName evidence="2">Intronic ORF</fullName>
    </submittedName>
</protein>
<name>H9LSH4_NITHY</name>
<feature type="domain" description="Homing endonuclease LAGLIDADG" evidence="1">
    <location>
        <begin position="24"/>
        <end position="196"/>
    </location>
</feature>
<organism evidence="2">
    <name type="scientific">Nitella hyalina</name>
    <name type="common">Many-branched stonewort</name>
    <dbReference type="NCBI Taxonomy" id="181804"/>
    <lineage>
        <taxon>Eukaryota</taxon>
        <taxon>Viridiplantae</taxon>
        <taxon>Streptophyta</taxon>
        <taxon>Charophyceae</taxon>
        <taxon>Charales</taxon>
        <taxon>Characeae</taxon>
        <taxon>Nitella</taxon>
    </lineage>
</organism>
<accession>H9LSH4</accession>
<dbReference type="GO" id="GO:0000373">
    <property type="term" value="P:Group II intron splicing"/>
    <property type="evidence" value="ECO:0007669"/>
    <property type="project" value="TreeGrafter"/>
</dbReference>
<sequence>MERVVNSLKNIKGHCQLTPELSDISIGLLLGDVSLQTQNNGKTYRIKFEYGNKNFEYAKHLYEKLAPWILSPPRAQDRVNTNGVTVRTWCFQTISHSAFLPLASIFLDQNRKKHIIPCLVEDYLTAQGLAYWYMDDGGRADYGNRTQKGMSLHTHGFKEHEVVLLCDGLKKKFDLQCWPKRNKKKFMIVISGHSYETVISLIGNSLIPSMKHKLPLPRKLR</sequence>
<proteinExistence type="predicted"/>
<dbReference type="Gene3D" id="3.10.28.10">
    <property type="entry name" value="Homing endonucleases"/>
    <property type="match status" value="2"/>
</dbReference>
<evidence type="ECO:0000259" key="1">
    <source>
        <dbReference type="Pfam" id="PF03161"/>
    </source>
</evidence>
<geneLocation type="mitochondrion" evidence="2"/>
<dbReference type="EMBL" id="JF810595">
    <property type="protein sequence ID" value="AEH42864.1"/>
    <property type="molecule type" value="Genomic_DNA"/>
</dbReference>
<dbReference type="RefSeq" id="YP_006072998.1">
    <property type="nucleotide sequence ID" value="NC_017598.1"/>
</dbReference>
<dbReference type="AlphaFoldDB" id="H9LSH4"/>
<dbReference type="InterPro" id="IPR052500">
    <property type="entry name" value="Chloro/Mito_RNA_Process"/>
</dbReference>
<evidence type="ECO:0000313" key="2">
    <source>
        <dbReference type="EMBL" id="AEH42864.1"/>
    </source>
</evidence>
<dbReference type="GO" id="GO:0004519">
    <property type="term" value="F:endonuclease activity"/>
    <property type="evidence" value="ECO:0007669"/>
    <property type="project" value="InterPro"/>
</dbReference>
<keyword evidence="2" id="KW-0496">Mitochondrion</keyword>
<dbReference type="InterPro" id="IPR027434">
    <property type="entry name" value="Homing_endonucl"/>
</dbReference>
<dbReference type="InterPro" id="IPR004860">
    <property type="entry name" value="LAGLIDADG_dom"/>
</dbReference>
<dbReference type="Pfam" id="PF03161">
    <property type="entry name" value="LAGLIDADG_2"/>
    <property type="match status" value="1"/>
</dbReference>
<dbReference type="GO" id="GO:0048564">
    <property type="term" value="P:photosystem I assembly"/>
    <property type="evidence" value="ECO:0007669"/>
    <property type="project" value="TreeGrafter"/>
</dbReference>
<dbReference type="PANTHER" id="PTHR47539">
    <property type="entry name" value="PENTATRICOPEPTIDE REPEAT-CONTAINING PROTEIN OTP51, CHLOROPLASTIC"/>
    <property type="match status" value="1"/>
</dbReference>
<dbReference type="SUPFAM" id="SSF55608">
    <property type="entry name" value="Homing endonucleases"/>
    <property type="match status" value="1"/>
</dbReference>
<dbReference type="PANTHER" id="PTHR47539:SF1">
    <property type="entry name" value="PENTATRICOPEPTIDE REPEAT-CONTAINING PROTEIN OTP51, CHLOROPLASTIC"/>
    <property type="match status" value="1"/>
</dbReference>
<dbReference type="GeneID" id="12079338"/>
<dbReference type="GO" id="GO:0045292">
    <property type="term" value="P:mRNA cis splicing, via spliceosome"/>
    <property type="evidence" value="ECO:0007669"/>
    <property type="project" value="TreeGrafter"/>
</dbReference>